<dbReference type="RefSeq" id="WP_115415847.1">
    <property type="nucleotide sequence ID" value="NZ_CP031357.1"/>
</dbReference>
<protein>
    <recommendedName>
        <fullName evidence="3">beta-lactamase</fullName>
        <ecNumber evidence="3">3.5.2.6</ecNumber>
    </recommendedName>
</protein>
<proteinExistence type="inferred from homology"/>
<dbReference type="Gene3D" id="3.40.710.10">
    <property type="entry name" value="DD-peptidase/beta-lactamase superfamily"/>
    <property type="match status" value="1"/>
</dbReference>
<dbReference type="GO" id="GO:0008800">
    <property type="term" value="F:beta-lactamase activity"/>
    <property type="evidence" value="ECO:0007669"/>
    <property type="project" value="UniProtKB-EC"/>
</dbReference>
<dbReference type="InterPro" id="IPR000871">
    <property type="entry name" value="Beta-lactam_class-A"/>
</dbReference>
<name>A0A345YCK8_9SPHN</name>
<dbReference type="Proteomes" id="UP000254508">
    <property type="component" value="Chromosome"/>
</dbReference>
<comment type="catalytic activity">
    <reaction evidence="1">
        <text>a beta-lactam + H2O = a substituted beta-amino acid</text>
        <dbReference type="Rhea" id="RHEA:20401"/>
        <dbReference type="ChEBI" id="CHEBI:15377"/>
        <dbReference type="ChEBI" id="CHEBI:35627"/>
        <dbReference type="ChEBI" id="CHEBI:140347"/>
        <dbReference type="EC" id="3.5.2.6"/>
    </reaction>
</comment>
<dbReference type="PROSITE" id="PS51257">
    <property type="entry name" value="PROKAR_LIPOPROTEIN"/>
    <property type="match status" value="1"/>
</dbReference>
<dbReference type="InterPro" id="IPR012338">
    <property type="entry name" value="Beta-lactam/transpept-like"/>
</dbReference>
<feature type="domain" description="Beta-lactamase class A catalytic" evidence="4">
    <location>
        <begin position="49"/>
        <end position="270"/>
    </location>
</feature>
<dbReference type="GO" id="GO:0046677">
    <property type="term" value="P:response to antibiotic"/>
    <property type="evidence" value="ECO:0007669"/>
    <property type="project" value="InterPro"/>
</dbReference>
<evidence type="ECO:0000256" key="1">
    <source>
        <dbReference type="ARBA" id="ARBA00001526"/>
    </source>
</evidence>
<gene>
    <name evidence="5" type="primary">bla</name>
    <name evidence="5" type="ORF">DVR09_04320</name>
</gene>
<dbReference type="PANTHER" id="PTHR35333:SF3">
    <property type="entry name" value="BETA-LACTAMASE-TYPE TRANSPEPTIDASE FOLD CONTAINING PROTEIN"/>
    <property type="match status" value="1"/>
</dbReference>
<dbReference type="Pfam" id="PF13354">
    <property type="entry name" value="Beta-lactamase2"/>
    <property type="match status" value="1"/>
</dbReference>
<dbReference type="InterPro" id="IPR045155">
    <property type="entry name" value="Beta-lactam_cat"/>
</dbReference>
<dbReference type="EC" id="3.5.2.6" evidence="3"/>
<dbReference type="OrthoDB" id="9784149at2"/>
<organism evidence="5 6">
    <name type="scientific">Erythrobacter aureus</name>
    <dbReference type="NCBI Taxonomy" id="2182384"/>
    <lineage>
        <taxon>Bacteria</taxon>
        <taxon>Pseudomonadati</taxon>
        <taxon>Pseudomonadota</taxon>
        <taxon>Alphaproteobacteria</taxon>
        <taxon>Sphingomonadales</taxon>
        <taxon>Erythrobacteraceae</taxon>
        <taxon>Erythrobacter/Porphyrobacter group</taxon>
        <taxon>Erythrobacter</taxon>
    </lineage>
</organism>
<evidence type="ECO:0000256" key="3">
    <source>
        <dbReference type="ARBA" id="ARBA00012865"/>
    </source>
</evidence>
<evidence type="ECO:0000313" key="5">
    <source>
        <dbReference type="EMBL" id="AXK41660.1"/>
    </source>
</evidence>
<sequence length="309" mass="33254">MTLDRRSMIAGAAALAGMACVPLDRSADGRFSATFRILERALGGRLGVAFHAPARHAHIAYRGDERFPMCSTFKTSLAAQALSLGQDGTLDLSERVTWTADDLIFHTPFTGERVAQGATLSELAHAAQTVSDNLAANLLLDRVGGPAGLTAFWRRLGDETSRLDRMETAVNFVPEGDVRDTTTPVAMARTLAKMLATNSESPLAAPRRRELRQWMIESTTGLKRVRAGLPEDWVAGDKTGNSGAHPGMGYLRGNIGFALDPSEAPTFFAVYHQSPVGAPIDGQRVDAAFAQVGRLLAEWARRLDSPLPT</sequence>
<comment type="similarity">
    <text evidence="2">Belongs to the class-A beta-lactamase family.</text>
</comment>
<dbReference type="PRINTS" id="PR00118">
    <property type="entry name" value="BLACTAMASEA"/>
</dbReference>
<accession>A0A345YCK8</accession>
<dbReference type="PANTHER" id="PTHR35333">
    <property type="entry name" value="BETA-LACTAMASE"/>
    <property type="match status" value="1"/>
</dbReference>
<dbReference type="KEGG" id="err:DVR09_04320"/>
<dbReference type="EMBL" id="CP031357">
    <property type="protein sequence ID" value="AXK41660.1"/>
    <property type="molecule type" value="Genomic_DNA"/>
</dbReference>
<dbReference type="SUPFAM" id="SSF56601">
    <property type="entry name" value="beta-lactamase/transpeptidase-like"/>
    <property type="match status" value="1"/>
</dbReference>
<evidence type="ECO:0000313" key="6">
    <source>
        <dbReference type="Proteomes" id="UP000254508"/>
    </source>
</evidence>
<evidence type="ECO:0000259" key="4">
    <source>
        <dbReference type="Pfam" id="PF13354"/>
    </source>
</evidence>
<keyword evidence="6" id="KW-1185">Reference proteome</keyword>
<dbReference type="NCBIfam" id="NF033103">
    <property type="entry name" value="bla_class_A"/>
    <property type="match status" value="1"/>
</dbReference>
<reference evidence="6" key="1">
    <citation type="submission" date="2018-07" db="EMBL/GenBank/DDBJ databases">
        <title>Genome sequence of Erythrobacter strain YH-07, an antagonistic bacterium isolated from Yellow Sea.</title>
        <authorList>
            <person name="Tang T."/>
            <person name="Liu Q."/>
            <person name="Sun X."/>
        </authorList>
    </citation>
    <scope>NUCLEOTIDE SEQUENCE [LARGE SCALE GENOMIC DNA]</scope>
    <source>
        <strain evidence="6">YH-07</strain>
    </source>
</reference>
<evidence type="ECO:0000256" key="2">
    <source>
        <dbReference type="ARBA" id="ARBA00009009"/>
    </source>
</evidence>
<dbReference type="GO" id="GO:0030655">
    <property type="term" value="P:beta-lactam antibiotic catabolic process"/>
    <property type="evidence" value="ECO:0007669"/>
    <property type="project" value="InterPro"/>
</dbReference>
<dbReference type="AlphaFoldDB" id="A0A345YCK8"/>